<evidence type="ECO:0000313" key="3">
    <source>
        <dbReference type="EMBL" id="CAB5225894.1"/>
    </source>
</evidence>
<organism evidence="2">
    <name type="scientific">uncultured Caudovirales phage</name>
    <dbReference type="NCBI Taxonomy" id="2100421"/>
    <lineage>
        <taxon>Viruses</taxon>
        <taxon>Duplodnaviria</taxon>
        <taxon>Heunggongvirae</taxon>
        <taxon>Uroviricota</taxon>
        <taxon>Caudoviricetes</taxon>
        <taxon>Peduoviridae</taxon>
        <taxon>Maltschvirus</taxon>
        <taxon>Maltschvirus maltsch</taxon>
    </lineage>
</organism>
<reference evidence="2" key="1">
    <citation type="submission" date="2020-05" db="EMBL/GenBank/DDBJ databases">
        <authorList>
            <person name="Chiriac C."/>
            <person name="Salcher M."/>
            <person name="Ghai R."/>
            <person name="Kavagutti S V."/>
        </authorList>
    </citation>
    <scope>NUCLEOTIDE SEQUENCE</scope>
</reference>
<gene>
    <name evidence="1" type="ORF">UFOVP1057_18</name>
    <name evidence="2" type="ORF">UFOVP1273_18</name>
    <name evidence="3" type="ORF">UFOVP1508_18</name>
</gene>
<sequence>MITKADVRDTVDRLAGVYARLRKADELRQEIGQALMRHAERLEVADLYAGTTALIESMPTRQADGGPSSPPGPHEVVGCILTAQRARLNDAPAIRYSLAQSTRDKVRQGLPVTAQEANAHDVWEPGITFSQWWSSLTISEQGDHATLREYMAKDADLIPVNA</sequence>
<protein>
    <submittedName>
        <fullName evidence="2">Uncharacterized protein</fullName>
    </submittedName>
</protein>
<name>A0A6J5RL36_9CAUD</name>
<evidence type="ECO:0000313" key="1">
    <source>
        <dbReference type="EMBL" id="CAB4181019.1"/>
    </source>
</evidence>
<dbReference type="EMBL" id="LR797229">
    <property type="protein sequence ID" value="CAB4194917.1"/>
    <property type="molecule type" value="Genomic_DNA"/>
</dbReference>
<dbReference type="EMBL" id="LR797020">
    <property type="protein sequence ID" value="CAB4181019.1"/>
    <property type="molecule type" value="Genomic_DNA"/>
</dbReference>
<accession>A0A6J5RL36</accession>
<dbReference type="EMBL" id="LR798357">
    <property type="protein sequence ID" value="CAB5225894.1"/>
    <property type="molecule type" value="Genomic_DNA"/>
</dbReference>
<proteinExistence type="predicted"/>
<evidence type="ECO:0000313" key="2">
    <source>
        <dbReference type="EMBL" id="CAB4194917.1"/>
    </source>
</evidence>